<dbReference type="AlphaFoldDB" id="A0A815T0U3"/>
<organism evidence="1 3">
    <name type="scientific">Rotaria sordida</name>
    <dbReference type="NCBI Taxonomy" id="392033"/>
    <lineage>
        <taxon>Eukaryota</taxon>
        <taxon>Metazoa</taxon>
        <taxon>Spiralia</taxon>
        <taxon>Gnathifera</taxon>
        <taxon>Rotifera</taxon>
        <taxon>Eurotatoria</taxon>
        <taxon>Bdelloidea</taxon>
        <taxon>Philodinida</taxon>
        <taxon>Philodinidae</taxon>
        <taxon>Rotaria</taxon>
    </lineage>
</organism>
<accession>A0A815T0U3</accession>
<dbReference type="Proteomes" id="UP000663882">
    <property type="component" value="Unassembled WGS sequence"/>
</dbReference>
<evidence type="ECO:0000313" key="1">
    <source>
        <dbReference type="EMBL" id="CAF1496817.1"/>
    </source>
</evidence>
<reference evidence="1" key="1">
    <citation type="submission" date="2021-02" db="EMBL/GenBank/DDBJ databases">
        <authorList>
            <person name="Nowell W R."/>
        </authorList>
    </citation>
    <scope>NUCLEOTIDE SEQUENCE</scope>
</reference>
<name>A0A815T0U3_9BILA</name>
<dbReference type="EMBL" id="CAJNOO010010166">
    <property type="protein sequence ID" value="CAF1496817.1"/>
    <property type="molecule type" value="Genomic_DNA"/>
</dbReference>
<evidence type="ECO:0000313" key="2">
    <source>
        <dbReference type="EMBL" id="CAF4137759.1"/>
    </source>
</evidence>
<sequence length="206" mass="23931">MQKTSFKGKVILGIEHTEYNDRQITIHNNSTPNTIYTLVIQSGTLKDIHGQTLEHDHSEQPIQFHVHDSPPLLGDISGATGMIVMDPGVLDEPFYPFMVYNYSELTIRINRVKPEHYHSNLPCFNPYSYIYEGQEWYNRLPGEELLNEVVQTNCERDEPKEIRVPLKAYLTKNSRVGQLIVLIEPTKKAWNECQSNNWQYRQIISV</sequence>
<evidence type="ECO:0000313" key="3">
    <source>
        <dbReference type="Proteomes" id="UP000663882"/>
    </source>
</evidence>
<protein>
    <submittedName>
        <fullName evidence="1">Uncharacterized protein</fullName>
    </submittedName>
</protein>
<dbReference type="OrthoDB" id="9980391at2759"/>
<dbReference type="Proteomes" id="UP000663823">
    <property type="component" value="Unassembled WGS sequence"/>
</dbReference>
<gene>
    <name evidence="2" type="ORF">OTI717_LOCUS35576</name>
    <name evidence="1" type="ORF">RFH988_LOCUS38621</name>
</gene>
<proteinExistence type="predicted"/>
<comment type="caution">
    <text evidence="1">The sequence shown here is derived from an EMBL/GenBank/DDBJ whole genome shotgun (WGS) entry which is preliminary data.</text>
</comment>
<dbReference type="EMBL" id="CAJOAX010013965">
    <property type="protein sequence ID" value="CAF4137759.1"/>
    <property type="molecule type" value="Genomic_DNA"/>
</dbReference>